<dbReference type="EMBL" id="FNNA01000003">
    <property type="protein sequence ID" value="SDX19201.1"/>
    <property type="molecule type" value="Genomic_DNA"/>
</dbReference>
<dbReference type="Proteomes" id="UP000182944">
    <property type="component" value="Unassembled WGS sequence"/>
</dbReference>
<proteinExistence type="predicted"/>
<evidence type="ECO:0000313" key="4">
    <source>
        <dbReference type="Proteomes" id="UP000182944"/>
    </source>
</evidence>
<name>A0A1H2ZPK7_9RHOB</name>
<feature type="domain" description="FAD-binding PCMH-type" evidence="2">
    <location>
        <begin position="1"/>
        <end position="195"/>
    </location>
</feature>
<dbReference type="STRING" id="1545044.SAMN05444276_103167"/>
<dbReference type="InterPro" id="IPR006094">
    <property type="entry name" value="Oxid_FAD_bind_N"/>
</dbReference>
<gene>
    <name evidence="3" type="ORF">SAMN05444276_103167</name>
</gene>
<reference evidence="4" key="1">
    <citation type="submission" date="2016-10" db="EMBL/GenBank/DDBJ databases">
        <authorList>
            <person name="Varghese N."/>
            <person name="Submissions S."/>
        </authorList>
    </citation>
    <scope>NUCLEOTIDE SEQUENCE [LARGE SCALE GENOMIC DNA]</scope>
    <source>
        <strain evidence="4">DSM 29303</strain>
    </source>
</reference>
<organism evidence="3 4">
    <name type="scientific">Paracoccus sanguinis</name>
    <dbReference type="NCBI Taxonomy" id="1545044"/>
    <lineage>
        <taxon>Bacteria</taxon>
        <taxon>Pseudomonadati</taxon>
        <taxon>Pseudomonadota</taxon>
        <taxon>Alphaproteobacteria</taxon>
        <taxon>Rhodobacterales</taxon>
        <taxon>Paracoccaceae</taxon>
        <taxon>Paracoccus</taxon>
    </lineage>
</organism>
<evidence type="ECO:0000259" key="2">
    <source>
        <dbReference type="PROSITE" id="PS51387"/>
    </source>
</evidence>
<keyword evidence="1" id="KW-0285">Flavoprotein</keyword>
<keyword evidence="1" id="KW-0274">FAD</keyword>
<keyword evidence="4" id="KW-1185">Reference proteome</keyword>
<protein>
    <submittedName>
        <fullName evidence="3">Glycolate oxidase FAD binding subunit</fullName>
    </submittedName>
</protein>
<dbReference type="Gene3D" id="3.30.465.10">
    <property type="match status" value="2"/>
</dbReference>
<dbReference type="PROSITE" id="PS51387">
    <property type="entry name" value="FAD_PCMH"/>
    <property type="match status" value="1"/>
</dbReference>
<dbReference type="InterPro" id="IPR016166">
    <property type="entry name" value="FAD-bd_PCMH"/>
</dbReference>
<accession>A0A1H2ZPK7</accession>
<dbReference type="AlphaFoldDB" id="A0A1H2ZPK7"/>
<dbReference type="InterPro" id="IPR036318">
    <property type="entry name" value="FAD-bd_PCMH-like_sf"/>
</dbReference>
<evidence type="ECO:0000256" key="1">
    <source>
        <dbReference type="ARBA" id="ARBA00022827"/>
    </source>
</evidence>
<dbReference type="SUPFAM" id="SSF56176">
    <property type="entry name" value="FAD-binding/transporter-associated domain-like"/>
    <property type="match status" value="2"/>
</dbReference>
<sequence>MSPDVLRPESEAELAAMIRGATGPLSIRGGNTRQRGFPSRPVIETTGLTGITLYEPAALTLVARAGTPLAEIEALLATEGQMLAFEPPSRRHARTGGAILELRDEDDRTGLAEPSDHGTIGGVIAANASGSRRVQVGAARDALIGVRFVDGTGEIVANGGRVMKNVTGYDLVKLMAGSRGRLGVITEVSLKTAPIPRASMTLRLQVPAWRAVEALTLALGGPFDVSGAGWLPDLGALLRLEGLPASVRLRAEALTDALRMSPDMEPPEPMAPEDARAAWLRLGTVAAGWGLEAEGVIKGTVWRTVCRPSQTASLLAQGVDRQGISPLMMDWGGGLILTLGGFKAEPLLPPGAHARRLTGRPLTLPDPDPVTARLEAGLREKFDPRGLFTGAF</sequence>
<dbReference type="GO" id="GO:0071949">
    <property type="term" value="F:FAD binding"/>
    <property type="evidence" value="ECO:0007669"/>
    <property type="project" value="InterPro"/>
</dbReference>
<dbReference type="PANTHER" id="PTHR11748">
    <property type="entry name" value="D-LACTATE DEHYDROGENASE"/>
    <property type="match status" value="1"/>
</dbReference>
<dbReference type="Pfam" id="PF01565">
    <property type="entry name" value="FAD_binding_4"/>
    <property type="match status" value="2"/>
</dbReference>
<dbReference type="InterPro" id="IPR016169">
    <property type="entry name" value="FAD-bd_PCMH_sub2"/>
</dbReference>
<dbReference type="PANTHER" id="PTHR11748:SF103">
    <property type="entry name" value="GLYCOLATE OXIDASE SUBUNIT GLCE"/>
    <property type="match status" value="1"/>
</dbReference>
<evidence type="ECO:0000313" key="3">
    <source>
        <dbReference type="EMBL" id="SDX19201.1"/>
    </source>
</evidence>